<organism evidence="3 4">
    <name type="scientific">Rhodococcus zopfii</name>
    <dbReference type="NCBI Taxonomy" id="43772"/>
    <lineage>
        <taxon>Bacteria</taxon>
        <taxon>Bacillati</taxon>
        <taxon>Actinomycetota</taxon>
        <taxon>Actinomycetes</taxon>
        <taxon>Mycobacteriales</taxon>
        <taxon>Nocardiaceae</taxon>
        <taxon>Rhodococcus</taxon>
    </lineage>
</organism>
<dbReference type="GO" id="GO:0008168">
    <property type="term" value="F:methyltransferase activity"/>
    <property type="evidence" value="ECO:0007669"/>
    <property type="project" value="UniProtKB-KW"/>
</dbReference>
<comment type="caution">
    <text evidence="3">The sequence shown here is derived from an EMBL/GenBank/DDBJ whole genome shotgun (WGS) entry which is preliminary data.</text>
</comment>
<evidence type="ECO:0000313" key="4">
    <source>
        <dbReference type="Proteomes" id="UP001275440"/>
    </source>
</evidence>
<dbReference type="PANTHER" id="PTHR43861:SF3">
    <property type="entry name" value="PUTATIVE (AFU_ORTHOLOGUE AFUA_2G14390)-RELATED"/>
    <property type="match status" value="1"/>
</dbReference>
<name>A0ABU3WU72_9NOCA</name>
<reference evidence="3 4" key="1">
    <citation type="submission" date="2019-10" db="EMBL/GenBank/DDBJ databases">
        <title>Draft Genome Assembly of Rhodococcus zopfii DSM44189.</title>
        <authorList>
            <person name="Sutton J.M."/>
            <person name="Akob D.M."/>
            <person name="Bushman T.J."/>
        </authorList>
    </citation>
    <scope>NUCLEOTIDE SEQUENCE [LARGE SCALE GENOMIC DNA]</scope>
    <source>
        <strain evidence="3 4">DSM 44189</strain>
    </source>
</reference>
<dbReference type="SUPFAM" id="SSF53335">
    <property type="entry name" value="S-adenosyl-L-methionine-dependent methyltransferases"/>
    <property type="match status" value="1"/>
</dbReference>
<keyword evidence="4" id="KW-1185">Reference proteome</keyword>
<protein>
    <submittedName>
        <fullName evidence="3">Class I SAM-dependent methyltransferase</fullName>
    </submittedName>
</protein>
<dbReference type="GO" id="GO:0032259">
    <property type="term" value="P:methylation"/>
    <property type="evidence" value="ECO:0007669"/>
    <property type="project" value="UniProtKB-KW"/>
</dbReference>
<sequence>MPDDFGREFWEDRYRGRSTIHRHPNPQLVTEVADLTPGRALDAGCGEGGDALWLAGHGWHVTAVDIAEAALDRARAHAGSAGADVANRIEWVRADLADWTPPQAEYDLVTSHYVHTPGPWEKLLRRLADAVAPGGTLLVVGHDDPAHPHPGDPSAPESRVTTDALAAALDQDRWEVVVAESRTRTVNGHGGQEFVMHDAVLRAVRRS</sequence>
<dbReference type="Gene3D" id="3.40.50.150">
    <property type="entry name" value="Vaccinia Virus protein VP39"/>
    <property type="match status" value="1"/>
</dbReference>
<dbReference type="Pfam" id="PF13649">
    <property type="entry name" value="Methyltransf_25"/>
    <property type="match status" value="1"/>
</dbReference>
<gene>
    <name evidence="3" type="ORF">F8M49_23220</name>
</gene>
<dbReference type="CDD" id="cd02440">
    <property type="entry name" value="AdoMet_MTases"/>
    <property type="match status" value="1"/>
</dbReference>
<dbReference type="PANTHER" id="PTHR43861">
    <property type="entry name" value="TRANS-ACONITATE 2-METHYLTRANSFERASE-RELATED"/>
    <property type="match status" value="1"/>
</dbReference>
<dbReference type="InterPro" id="IPR041698">
    <property type="entry name" value="Methyltransf_25"/>
</dbReference>
<dbReference type="Proteomes" id="UP001275440">
    <property type="component" value="Unassembled WGS sequence"/>
</dbReference>
<evidence type="ECO:0000313" key="3">
    <source>
        <dbReference type="EMBL" id="MDV2477566.1"/>
    </source>
</evidence>
<evidence type="ECO:0000259" key="2">
    <source>
        <dbReference type="Pfam" id="PF13649"/>
    </source>
</evidence>
<evidence type="ECO:0000256" key="1">
    <source>
        <dbReference type="ARBA" id="ARBA00022679"/>
    </source>
</evidence>
<feature type="domain" description="Methyltransferase" evidence="2">
    <location>
        <begin position="41"/>
        <end position="135"/>
    </location>
</feature>
<keyword evidence="1" id="KW-0808">Transferase</keyword>
<dbReference type="EMBL" id="WBMO01000005">
    <property type="protein sequence ID" value="MDV2477566.1"/>
    <property type="molecule type" value="Genomic_DNA"/>
</dbReference>
<dbReference type="InterPro" id="IPR029063">
    <property type="entry name" value="SAM-dependent_MTases_sf"/>
</dbReference>
<proteinExistence type="predicted"/>
<accession>A0ABU3WU72</accession>
<keyword evidence="3" id="KW-0489">Methyltransferase</keyword>